<feature type="region of interest" description="Disordered" evidence="1">
    <location>
        <begin position="94"/>
        <end position="158"/>
    </location>
</feature>
<dbReference type="AlphaFoldDB" id="A0ABD2NVD4"/>
<evidence type="ECO:0000256" key="1">
    <source>
        <dbReference type="SAM" id="MobiDB-lite"/>
    </source>
</evidence>
<reference evidence="2 3" key="1">
    <citation type="journal article" date="2021" name="BMC Biol.">
        <title>Horizontally acquired antibacterial genes associated with adaptive radiation of ladybird beetles.</title>
        <authorList>
            <person name="Li H.S."/>
            <person name="Tang X.F."/>
            <person name="Huang Y.H."/>
            <person name="Xu Z.Y."/>
            <person name="Chen M.L."/>
            <person name="Du X.Y."/>
            <person name="Qiu B.Y."/>
            <person name="Chen P.T."/>
            <person name="Zhang W."/>
            <person name="Slipinski A."/>
            <person name="Escalona H.E."/>
            <person name="Waterhouse R.M."/>
            <person name="Zwick A."/>
            <person name="Pang H."/>
        </authorList>
    </citation>
    <scope>NUCLEOTIDE SEQUENCE [LARGE SCALE GENOMIC DNA]</scope>
    <source>
        <strain evidence="2">SYSU2018</strain>
    </source>
</reference>
<evidence type="ECO:0000313" key="2">
    <source>
        <dbReference type="EMBL" id="KAL3282459.1"/>
    </source>
</evidence>
<proteinExistence type="predicted"/>
<accession>A0ABD2NVD4</accession>
<dbReference type="Proteomes" id="UP001516400">
    <property type="component" value="Unassembled WGS sequence"/>
</dbReference>
<organism evidence="2 3">
    <name type="scientific">Cryptolaemus montrouzieri</name>
    <dbReference type="NCBI Taxonomy" id="559131"/>
    <lineage>
        <taxon>Eukaryota</taxon>
        <taxon>Metazoa</taxon>
        <taxon>Ecdysozoa</taxon>
        <taxon>Arthropoda</taxon>
        <taxon>Hexapoda</taxon>
        <taxon>Insecta</taxon>
        <taxon>Pterygota</taxon>
        <taxon>Neoptera</taxon>
        <taxon>Endopterygota</taxon>
        <taxon>Coleoptera</taxon>
        <taxon>Polyphaga</taxon>
        <taxon>Cucujiformia</taxon>
        <taxon>Coccinelloidea</taxon>
        <taxon>Coccinellidae</taxon>
        <taxon>Scymninae</taxon>
        <taxon>Scymnini</taxon>
        <taxon>Cryptolaemus</taxon>
    </lineage>
</organism>
<name>A0ABD2NVD4_9CUCU</name>
<gene>
    <name evidence="2" type="ORF">HHI36_005643</name>
</gene>
<dbReference type="EMBL" id="JABFTP020000144">
    <property type="protein sequence ID" value="KAL3282459.1"/>
    <property type="molecule type" value="Genomic_DNA"/>
</dbReference>
<keyword evidence="3" id="KW-1185">Reference proteome</keyword>
<protein>
    <submittedName>
        <fullName evidence="2">Uncharacterized protein</fullName>
    </submittedName>
</protein>
<evidence type="ECO:0000313" key="3">
    <source>
        <dbReference type="Proteomes" id="UP001516400"/>
    </source>
</evidence>
<sequence>MCDLEKELVIYFFNVIMETNFIGQYQIPVEEPICVEKFVSPLIDNLNENSEQQPESKVSFIDTTMFQQRPLKDSSSESLLMTFVYQKEKLRSIARRKSDTNGSTGRKTSGGNGKSARKESTLGKRKSNQTDASRKDLVAHERRRSQGNPLQPITEDNLVDSAIEKNNVQKRKCIRGGCS</sequence>
<comment type="caution">
    <text evidence="2">The sequence shown here is derived from an EMBL/GenBank/DDBJ whole genome shotgun (WGS) entry which is preliminary data.</text>
</comment>